<evidence type="ECO:0000256" key="1">
    <source>
        <dbReference type="ARBA" id="ARBA00004141"/>
    </source>
</evidence>
<keyword evidence="2 7" id="KW-0812">Transmembrane</keyword>
<dbReference type="RefSeq" id="XP_002425196.1">
    <property type="nucleotide sequence ID" value="XM_002425151.1"/>
</dbReference>
<dbReference type="VEuPathDB" id="VectorBase:PHUM180980"/>
<keyword evidence="4 7" id="KW-1133">Transmembrane helix</keyword>
<evidence type="ECO:0000256" key="6">
    <source>
        <dbReference type="ARBA" id="ARBA00025797"/>
    </source>
</evidence>
<organism>
    <name type="scientific">Pediculus humanus subsp. corporis</name>
    <name type="common">Body louse</name>
    <dbReference type="NCBI Taxonomy" id="121224"/>
    <lineage>
        <taxon>Eukaryota</taxon>
        <taxon>Metazoa</taxon>
        <taxon>Ecdysozoa</taxon>
        <taxon>Arthropoda</taxon>
        <taxon>Hexapoda</taxon>
        <taxon>Insecta</taxon>
        <taxon>Pterygota</taxon>
        <taxon>Neoptera</taxon>
        <taxon>Paraneoptera</taxon>
        <taxon>Psocodea</taxon>
        <taxon>Troctomorpha</taxon>
        <taxon>Phthiraptera</taxon>
        <taxon>Anoplura</taxon>
        <taxon>Pediculidae</taxon>
        <taxon>Pediculus</taxon>
    </lineage>
</organism>
<dbReference type="PANTHER" id="PTHR43220:SF21">
    <property type="entry name" value="TRANSMEMBRANE PROTEIN 41A"/>
    <property type="match status" value="1"/>
</dbReference>
<protein>
    <recommendedName>
        <fullName evidence="8">VTT domain-containing protein</fullName>
    </recommendedName>
</protein>
<dbReference type="EnsemblMetazoa" id="PHUM180980-RA">
    <property type="protein sequence ID" value="PHUM180980-PA"/>
    <property type="gene ID" value="PHUM180980"/>
</dbReference>
<dbReference type="KEGG" id="phu:Phum_PHUM180980"/>
<dbReference type="Proteomes" id="UP000009046">
    <property type="component" value="Unassembled WGS sequence"/>
</dbReference>
<evidence type="ECO:0000313" key="9">
    <source>
        <dbReference type="EMBL" id="EEB12458.1"/>
    </source>
</evidence>
<dbReference type="EMBL" id="AAZO01002104">
    <property type="status" value="NOT_ANNOTATED_CDS"/>
    <property type="molecule type" value="Genomic_DNA"/>
</dbReference>
<dbReference type="CTD" id="8240111"/>
<dbReference type="OrthoDB" id="3364966at2759"/>
<feature type="transmembrane region" description="Helical" evidence="7">
    <location>
        <begin position="6"/>
        <end position="25"/>
    </location>
</feature>
<feature type="transmembrane region" description="Helical" evidence="7">
    <location>
        <begin position="179"/>
        <end position="200"/>
    </location>
</feature>
<evidence type="ECO:0000256" key="4">
    <source>
        <dbReference type="ARBA" id="ARBA00022989"/>
    </source>
</evidence>
<reference evidence="10" key="3">
    <citation type="submission" date="2020-05" db="UniProtKB">
        <authorList>
            <consortium name="EnsemblMetazoa"/>
        </authorList>
    </citation>
    <scope>IDENTIFICATION</scope>
    <source>
        <strain evidence="10">USDA</strain>
    </source>
</reference>
<dbReference type="EMBL" id="DS235140">
    <property type="protein sequence ID" value="EEB12458.1"/>
    <property type="molecule type" value="Genomic_DNA"/>
</dbReference>
<keyword evidence="11" id="KW-1185">Reference proteome</keyword>
<reference evidence="9" key="2">
    <citation type="submission" date="2007-04" db="EMBL/GenBank/DDBJ databases">
        <title>The genome of the human body louse.</title>
        <authorList>
            <consortium name="The Human Body Louse Genome Consortium"/>
            <person name="Kirkness E."/>
            <person name="Walenz B."/>
            <person name="Hass B."/>
            <person name="Bruggner R."/>
            <person name="Strausberg R."/>
        </authorList>
    </citation>
    <scope>NUCLEOTIDE SEQUENCE</scope>
    <source>
        <strain evidence="9">USDA</strain>
    </source>
</reference>
<gene>
    <name evidence="10" type="primary">8240111</name>
    <name evidence="9" type="ORF">Phum_PHUM180980</name>
</gene>
<feature type="transmembrane region" description="Helical" evidence="7">
    <location>
        <begin position="212"/>
        <end position="234"/>
    </location>
</feature>
<dbReference type="STRING" id="121224.E0VGF2"/>
<evidence type="ECO:0000256" key="3">
    <source>
        <dbReference type="ARBA" id="ARBA00022729"/>
    </source>
</evidence>
<name>E0VGF2_PEDHC</name>
<evidence type="ECO:0000256" key="7">
    <source>
        <dbReference type="SAM" id="Phobius"/>
    </source>
</evidence>
<keyword evidence="5 7" id="KW-0472">Membrane</keyword>
<dbReference type="Pfam" id="PF09335">
    <property type="entry name" value="VTT_dom"/>
    <property type="match status" value="1"/>
</dbReference>
<dbReference type="InParanoid" id="E0VGF2"/>
<evidence type="ECO:0000256" key="2">
    <source>
        <dbReference type="ARBA" id="ARBA00022692"/>
    </source>
</evidence>
<dbReference type="OMA" id="DNRDCLF"/>
<proteinExistence type="inferred from homology"/>
<evidence type="ECO:0000259" key="8">
    <source>
        <dbReference type="Pfam" id="PF09335"/>
    </source>
</evidence>
<evidence type="ECO:0000313" key="11">
    <source>
        <dbReference type="Proteomes" id="UP000009046"/>
    </source>
</evidence>
<dbReference type="AlphaFoldDB" id="E0VGF2"/>
<evidence type="ECO:0000256" key="5">
    <source>
        <dbReference type="ARBA" id="ARBA00023136"/>
    </source>
</evidence>
<comment type="similarity">
    <text evidence="6">Belongs to the TMEM41 family.</text>
</comment>
<reference evidence="9" key="1">
    <citation type="submission" date="2007-04" db="EMBL/GenBank/DDBJ databases">
        <title>Annotation of Pediculus humanus corporis strain USDA.</title>
        <authorList>
            <person name="Kirkness E."/>
            <person name="Hannick L."/>
            <person name="Hass B."/>
            <person name="Bruggner R."/>
            <person name="Lawson D."/>
            <person name="Bidwell S."/>
            <person name="Joardar V."/>
            <person name="Caler E."/>
            <person name="Walenz B."/>
            <person name="Inman J."/>
            <person name="Schobel S."/>
            <person name="Galinsky K."/>
            <person name="Amedeo P."/>
            <person name="Strausberg R."/>
        </authorList>
    </citation>
    <scope>NUCLEOTIDE SEQUENCE</scope>
    <source>
        <strain evidence="9">USDA</strain>
    </source>
</reference>
<sequence>MAKIIFLIPIILLSTLWLYVLHYCAPNLNENENFKDELKFPSNLEELKKIAETLKIYSISNWWFVFLLFGSAYIYKQSFCIPGSLFLNLLAGALYGRIGGLFIACLLTAIGATFCYFLSLTFAKEIVFKYFLKRFSKFKKKVNENKNNLFYYMLFIRLVPVTPGWVINIVSPLVDVPPIIFFISTFFGLGPYNFVGVSAGQMLSSLKSIDDVFTWNVLFTISAIAIIVGCPTYLMKTLGKKYKIKTS</sequence>
<dbReference type="HOGENOM" id="CLU_038944_0_2_1"/>
<dbReference type="eggNOG" id="KOG3140">
    <property type="taxonomic scope" value="Eukaryota"/>
</dbReference>
<dbReference type="GO" id="GO:0016020">
    <property type="term" value="C:membrane"/>
    <property type="evidence" value="ECO:0007669"/>
    <property type="project" value="UniProtKB-SubCell"/>
</dbReference>
<feature type="transmembrane region" description="Helical" evidence="7">
    <location>
        <begin position="95"/>
        <end position="128"/>
    </location>
</feature>
<dbReference type="InterPro" id="IPR032816">
    <property type="entry name" value="VTT_dom"/>
</dbReference>
<comment type="subcellular location">
    <subcellularLocation>
        <location evidence="1">Membrane</location>
        <topology evidence="1">Multi-pass membrane protein</topology>
    </subcellularLocation>
</comment>
<accession>E0VGF2</accession>
<keyword evidence="3" id="KW-0732">Signal</keyword>
<feature type="domain" description="VTT" evidence="8">
    <location>
        <begin position="81"/>
        <end position="201"/>
    </location>
</feature>
<dbReference type="PANTHER" id="PTHR43220">
    <property type="match status" value="1"/>
</dbReference>
<feature type="transmembrane region" description="Helical" evidence="7">
    <location>
        <begin position="149"/>
        <end position="167"/>
    </location>
</feature>
<dbReference type="InterPro" id="IPR045014">
    <property type="entry name" value="TM41A/B"/>
</dbReference>
<feature type="transmembrane region" description="Helical" evidence="7">
    <location>
        <begin position="56"/>
        <end position="75"/>
    </location>
</feature>
<dbReference type="GeneID" id="8240111"/>
<evidence type="ECO:0000313" key="10">
    <source>
        <dbReference type="EnsemblMetazoa" id="PHUM180980-PA"/>
    </source>
</evidence>